<gene>
    <name evidence="1" type="ORF">S06H3_47465</name>
</gene>
<feature type="non-terminal residue" evidence="1">
    <location>
        <position position="45"/>
    </location>
</feature>
<evidence type="ECO:0000313" key="1">
    <source>
        <dbReference type="EMBL" id="GAI34383.1"/>
    </source>
</evidence>
<name>X1MSV7_9ZZZZ</name>
<reference evidence="1" key="1">
    <citation type="journal article" date="2014" name="Front. Microbiol.">
        <title>High frequency of phylogenetically diverse reductive dehalogenase-homologous genes in deep subseafloor sedimentary metagenomes.</title>
        <authorList>
            <person name="Kawai M."/>
            <person name="Futagami T."/>
            <person name="Toyoda A."/>
            <person name="Takaki Y."/>
            <person name="Nishi S."/>
            <person name="Hori S."/>
            <person name="Arai W."/>
            <person name="Tsubouchi T."/>
            <person name="Morono Y."/>
            <person name="Uchiyama I."/>
            <person name="Ito T."/>
            <person name="Fujiyama A."/>
            <person name="Inagaki F."/>
            <person name="Takami H."/>
        </authorList>
    </citation>
    <scope>NUCLEOTIDE SEQUENCE</scope>
    <source>
        <strain evidence="1">Expedition CK06-06</strain>
    </source>
</reference>
<proteinExistence type="predicted"/>
<accession>X1MSV7</accession>
<protein>
    <submittedName>
        <fullName evidence="1">Uncharacterized protein</fullName>
    </submittedName>
</protein>
<comment type="caution">
    <text evidence="1">The sequence shown here is derived from an EMBL/GenBank/DDBJ whole genome shotgun (WGS) entry which is preliminary data.</text>
</comment>
<dbReference type="EMBL" id="BARV01029814">
    <property type="protein sequence ID" value="GAI34383.1"/>
    <property type="molecule type" value="Genomic_DNA"/>
</dbReference>
<organism evidence="1">
    <name type="scientific">marine sediment metagenome</name>
    <dbReference type="NCBI Taxonomy" id="412755"/>
    <lineage>
        <taxon>unclassified sequences</taxon>
        <taxon>metagenomes</taxon>
        <taxon>ecological metagenomes</taxon>
    </lineage>
</organism>
<dbReference type="AlphaFoldDB" id="X1MSV7"/>
<sequence length="45" mass="5412">MKQYTWTPWYHGLYPDSHYRARMPGTKIEECLPWNVTQNAHFVTG</sequence>